<protein>
    <submittedName>
        <fullName evidence="7">Phosphoribosylglycinamide synthetase, ATP-grasp (A) domain protein</fullName>
    </submittedName>
</protein>
<organism evidence="7 8">
    <name type="scientific">Streptomyces turgidiscabies (strain Car8)</name>
    <dbReference type="NCBI Taxonomy" id="698760"/>
    <lineage>
        <taxon>Bacteria</taxon>
        <taxon>Bacillati</taxon>
        <taxon>Actinomycetota</taxon>
        <taxon>Actinomycetes</taxon>
        <taxon>Kitasatosporales</taxon>
        <taxon>Streptomycetaceae</taxon>
        <taxon>Streptomyces</taxon>
    </lineage>
</organism>
<evidence type="ECO:0000256" key="4">
    <source>
        <dbReference type="PROSITE-ProRule" id="PRU00409"/>
    </source>
</evidence>
<dbReference type="PROSITE" id="PS50975">
    <property type="entry name" value="ATP_GRASP"/>
    <property type="match status" value="1"/>
</dbReference>
<sequence length="439" mass="46509">MSVSETPASPTATSVPASSVDGTEAAGAVAVVVDGYSAGNFYPGAFAALGARVIHAQTTAELIPTMLAPDLTAYESNLVSTDEAELTELLRAHAPAAVVPGQESSVRAADRLSEALGVKSNGTALSPARRDKYEMIEALRRAGVRCADQFKSDDASLIVKWAEDQGRWPVVVKPLDSAGSDAVFVCQDAGETRTAAESVLAGRTIFGNANAEALVQSYLKGTEYIVDTVSADGHQYVCGVWEYEKTLLPTGRNIYNRDILVAPDADPVPALIAYVTDVLAALDVRWGPTHAEVIVTDEGPVLVEIATRLNGNLNPAFQDLCLGHNQAGLAALAYIRPAEFVRTYGGGVYRKLQSAYTYNAPTALDGVVSAVDRETVAAIDALPSTVVTAVKYKPGSRIRPTNDLMTAALRIYLTSPDDTLLTADYERARALKDGVYQVS</sequence>
<evidence type="ECO:0000259" key="6">
    <source>
        <dbReference type="PROSITE" id="PS50975"/>
    </source>
</evidence>
<dbReference type="Proteomes" id="UP000010931">
    <property type="component" value="Unassembled WGS sequence"/>
</dbReference>
<proteinExistence type="predicted"/>
<dbReference type="PANTHER" id="PTHR43585:SF2">
    <property type="entry name" value="ATP-GRASP ENZYME FSQD"/>
    <property type="match status" value="1"/>
</dbReference>
<dbReference type="GeneID" id="97404133"/>
<evidence type="ECO:0000313" key="8">
    <source>
        <dbReference type="Proteomes" id="UP000010931"/>
    </source>
</evidence>
<dbReference type="GO" id="GO:0005524">
    <property type="term" value="F:ATP binding"/>
    <property type="evidence" value="ECO:0007669"/>
    <property type="project" value="UniProtKB-UniRule"/>
</dbReference>
<dbReference type="GO" id="GO:0016874">
    <property type="term" value="F:ligase activity"/>
    <property type="evidence" value="ECO:0007669"/>
    <property type="project" value="UniProtKB-KW"/>
</dbReference>
<dbReference type="PATRIC" id="fig|698760.3.peg.4656"/>
<evidence type="ECO:0000256" key="3">
    <source>
        <dbReference type="ARBA" id="ARBA00022840"/>
    </source>
</evidence>
<evidence type="ECO:0000256" key="1">
    <source>
        <dbReference type="ARBA" id="ARBA00022598"/>
    </source>
</evidence>
<dbReference type="NCBIfam" id="NF005543">
    <property type="entry name" value="PRK07206.1"/>
    <property type="match status" value="1"/>
</dbReference>
<keyword evidence="3 4" id="KW-0067">ATP-binding</keyword>
<keyword evidence="8" id="KW-1185">Reference proteome</keyword>
<comment type="caution">
    <text evidence="7">The sequence shown here is derived from an EMBL/GenBank/DDBJ whole genome shotgun (WGS) entry which is preliminary data.</text>
</comment>
<feature type="domain" description="ATP-grasp" evidence="6">
    <location>
        <begin position="136"/>
        <end position="335"/>
    </location>
</feature>
<dbReference type="SUPFAM" id="SSF56059">
    <property type="entry name" value="Glutathione synthetase ATP-binding domain-like"/>
    <property type="match status" value="1"/>
</dbReference>
<keyword evidence="2 4" id="KW-0547">Nucleotide-binding</keyword>
<dbReference type="RefSeq" id="WP_006378332.1">
    <property type="nucleotide sequence ID" value="NZ_AEJB01000342.1"/>
</dbReference>
<reference evidence="7 8" key="1">
    <citation type="journal article" date="2011" name="Plasmid">
        <title>Streptomyces turgidiscabies Car8 contains a modular pathogenicity island that shares virulence genes with other actinobacterial plant pathogens.</title>
        <authorList>
            <person name="Huguet-Tapia J.C."/>
            <person name="Badger J.H."/>
            <person name="Loria R."/>
            <person name="Pettis G.S."/>
        </authorList>
    </citation>
    <scope>NUCLEOTIDE SEQUENCE [LARGE SCALE GENOMIC DNA]</scope>
    <source>
        <strain evidence="7 8">Car8</strain>
    </source>
</reference>
<dbReference type="Pfam" id="PF13535">
    <property type="entry name" value="ATP-grasp_4"/>
    <property type="match status" value="1"/>
</dbReference>
<dbReference type="AlphaFoldDB" id="L7F7E8"/>
<dbReference type="GO" id="GO:0046872">
    <property type="term" value="F:metal ion binding"/>
    <property type="evidence" value="ECO:0007669"/>
    <property type="project" value="InterPro"/>
</dbReference>
<dbReference type="InterPro" id="IPR052032">
    <property type="entry name" value="ATP-dep_AA_Ligase"/>
</dbReference>
<evidence type="ECO:0000256" key="5">
    <source>
        <dbReference type="SAM" id="MobiDB-lite"/>
    </source>
</evidence>
<evidence type="ECO:0000313" key="7">
    <source>
        <dbReference type="EMBL" id="ELP66580.1"/>
    </source>
</evidence>
<evidence type="ECO:0000256" key="2">
    <source>
        <dbReference type="ARBA" id="ARBA00022741"/>
    </source>
</evidence>
<name>L7F7E8_STRT8</name>
<gene>
    <name evidence="7" type="ORF">STRTUCAR8_07708</name>
</gene>
<accession>L7F7E8</accession>
<feature type="region of interest" description="Disordered" evidence="5">
    <location>
        <begin position="1"/>
        <end position="20"/>
    </location>
</feature>
<dbReference type="PANTHER" id="PTHR43585">
    <property type="entry name" value="FUMIPYRROLE BIOSYNTHESIS PROTEIN C"/>
    <property type="match status" value="1"/>
</dbReference>
<dbReference type="Gene3D" id="3.30.470.20">
    <property type="entry name" value="ATP-grasp fold, B domain"/>
    <property type="match status" value="1"/>
</dbReference>
<dbReference type="EMBL" id="AEJB01000342">
    <property type="protein sequence ID" value="ELP66580.1"/>
    <property type="molecule type" value="Genomic_DNA"/>
</dbReference>
<keyword evidence="1" id="KW-0436">Ligase</keyword>
<dbReference type="InterPro" id="IPR011761">
    <property type="entry name" value="ATP-grasp"/>
</dbReference>
<dbReference type="STRING" id="85558.T45_05908"/>